<comment type="function">
    <text evidence="11">Involved in coproporphyrin-dependent heme b biosynthesis. Catalyzes the oxidation of coproporphyrinogen III to coproporphyrin III.</text>
</comment>
<comment type="caution">
    <text evidence="14">The sequence shown here is derived from an EMBL/GenBank/DDBJ whole genome shotgun (WGS) entry which is preliminary data.</text>
</comment>
<dbReference type="PATRIC" id="fig|301148.3.peg.4084"/>
<dbReference type="EMBL" id="LQYT01000057">
    <property type="protein sequence ID" value="KYD17334.1"/>
    <property type="molecule type" value="Genomic_DNA"/>
</dbReference>
<dbReference type="Gene3D" id="1.10.3110.10">
    <property type="entry name" value="protoporphyrinogen ix oxidase, domain 3"/>
    <property type="match status" value="1"/>
</dbReference>
<keyword evidence="11" id="KW-0963">Cytoplasm</keyword>
<dbReference type="Pfam" id="PF01593">
    <property type="entry name" value="Amino_oxidase"/>
    <property type="match status" value="1"/>
</dbReference>
<evidence type="ECO:0000256" key="4">
    <source>
        <dbReference type="ARBA" id="ARBA00008310"/>
    </source>
</evidence>
<keyword evidence="12" id="KW-1133">Transmembrane helix</keyword>
<dbReference type="InterPro" id="IPR050464">
    <property type="entry name" value="Zeta_carotene_desat/Oxidored"/>
</dbReference>
<dbReference type="STRING" id="301148.B4135_2546"/>
<evidence type="ECO:0000256" key="12">
    <source>
        <dbReference type="SAM" id="Phobius"/>
    </source>
</evidence>
<sequence length="498" mass="55308">MRDAGGRKKPNIFFRQAKNEEGDNSMDGIKKRVAVIGGGIAGLTAAYYLQKEIREKNLPFECLLFESSHRLGGKLQTLVTGDGFVIEKGPDSILARKPAAKKLAEEVGMGDRIVRNATGRSYVLVDGRLYPVPEGTVMGVPTRLWPFLTTRLFSITGKLRASLDLVLPRSKMEKDQSLGAFFRRRLGDEVVDNLIEPLLSGIYAGDIDQLSLMATFPLFYDVEQKYGSLIRGMFRGGAKRPKKPGKEEGQKEGQFFTFTTGLQSFTEAIERRLMDGTVFKGVRVVKIAAGDGRYEVFLNDGERFVVDSIVLAVPHSAVPMLLKEYDFFAPLQSVPSTSVATIALAFSERDIGPVGTGTGFVISRRNVQSITACTWAHKKWPHTAPKGKALLRCYVGRPGDEEIVDLDDETIVRLVLDDLRQVMDLPAKPEFSVVTRWKDAMPQYTVGHKERLAKIEREMEIHLPNVYLAGSSYRGLGIPDCIRQGEEAAEKVIRSFRG</sequence>
<evidence type="ECO:0000259" key="13">
    <source>
        <dbReference type="Pfam" id="PF01593"/>
    </source>
</evidence>
<reference evidence="14 15" key="1">
    <citation type="submission" date="2016-01" db="EMBL/GenBank/DDBJ databases">
        <title>Draft Genome Sequences of Seven Thermophilic Sporeformers Isolated from Foods.</title>
        <authorList>
            <person name="Berendsen E.M."/>
            <person name="Wells-Bennik M.H."/>
            <person name="Krawcyk A.O."/>
            <person name="De Jong A."/>
            <person name="Holsappel S."/>
            <person name="Eijlander R.T."/>
            <person name="Kuipers O.P."/>
        </authorList>
    </citation>
    <scope>NUCLEOTIDE SEQUENCE [LARGE SCALE GENOMIC DNA]</scope>
    <source>
        <strain evidence="14 15">B4135</strain>
    </source>
</reference>
<name>A0A150LYB0_9BACI</name>
<keyword evidence="12" id="KW-0812">Transmembrane</keyword>
<protein>
    <recommendedName>
        <fullName evidence="6 11">Coproporphyrinogen III oxidase</fullName>
        <ecNumber evidence="5 11">1.3.3.15</ecNumber>
    </recommendedName>
</protein>
<dbReference type="GO" id="GO:0004729">
    <property type="term" value="F:oxygen-dependent protoporphyrinogen oxidase activity"/>
    <property type="evidence" value="ECO:0007669"/>
    <property type="project" value="UniProtKB-UniRule"/>
</dbReference>
<keyword evidence="8 11" id="KW-0274">FAD</keyword>
<dbReference type="PANTHER" id="PTHR42923">
    <property type="entry name" value="PROTOPORPHYRINOGEN OXIDASE"/>
    <property type="match status" value="1"/>
</dbReference>
<feature type="transmembrane region" description="Helical" evidence="12">
    <location>
        <begin position="33"/>
        <end position="49"/>
    </location>
</feature>
<evidence type="ECO:0000313" key="14">
    <source>
        <dbReference type="EMBL" id="KYD17334.1"/>
    </source>
</evidence>
<dbReference type="GO" id="GO:0006783">
    <property type="term" value="P:heme biosynthetic process"/>
    <property type="evidence" value="ECO:0007669"/>
    <property type="project" value="UniProtKB-UniRule"/>
</dbReference>
<dbReference type="Gene3D" id="3.90.660.20">
    <property type="entry name" value="Protoporphyrinogen oxidase, mitochondrial, domain 2"/>
    <property type="match status" value="1"/>
</dbReference>
<evidence type="ECO:0000256" key="2">
    <source>
        <dbReference type="ARBA" id="ARBA00001974"/>
    </source>
</evidence>
<keyword evidence="10 11" id="KW-0350">Heme biosynthesis</keyword>
<evidence type="ECO:0000256" key="8">
    <source>
        <dbReference type="ARBA" id="ARBA00022827"/>
    </source>
</evidence>
<accession>A0A150LYB0</accession>
<gene>
    <name evidence="14" type="ORF">B4135_2546</name>
</gene>
<evidence type="ECO:0000256" key="1">
    <source>
        <dbReference type="ARBA" id="ARBA00001755"/>
    </source>
</evidence>
<comment type="subcellular location">
    <subcellularLocation>
        <location evidence="11">Cytoplasm</location>
    </subcellularLocation>
</comment>
<keyword evidence="12" id="KW-0472">Membrane</keyword>
<comment type="similarity">
    <text evidence="4 11">Belongs to the protoporphyrinogen/coproporphyrinogen oxidase family. Coproporphyrinogen III oxidase subfamily.</text>
</comment>
<dbReference type="Gene3D" id="3.50.50.60">
    <property type="entry name" value="FAD/NAD(P)-binding domain"/>
    <property type="match status" value="1"/>
</dbReference>
<dbReference type="SUPFAM" id="SSF51905">
    <property type="entry name" value="FAD/NAD(P)-binding domain"/>
    <property type="match status" value="1"/>
</dbReference>
<evidence type="ECO:0000256" key="7">
    <source>
        <dbReference type="ARBA" id="ARBA00022630"/>
    </source>
</evidence>
<dbReference type="InterPro" id="IPR002937">
    <property type="entry name" value="Amino_oxidase"/>
</dbReference>
<dbReference type="SUPFAM" id="SSF54373">
    <property type="entry name" value="FAD-linked reductases, C-terminal domain"/>
    <property type="match status" value="1"/>
</dbReference>
<evidence type="ECO:0000256" key="6">
    <source>
        <dbReference type="ARBA" id="ARBA00019046"/>
    </source>
</evidence>
<dbReference type="UniPathway" id="UPA00252"/>
<comment type="pathway">
    <text evidence="3 11">Porphyrin-containing compound metabolism; protoheme biosynthesis.</text>
</comment>
<dbReference type="PANTHER" id="PTHR42923:SF3">
    <property type="entry name" value="PROTOPORPHYRINOGEN OXIDASE"/>
    <property type="match status" value="1"/>
</dbReference>
<keyword evidence="9 11" id="KW-0560">Oxidoreductase</keyword>
<proteinExistence type="inferred from homology"/>
<comment type="catalytic activity">
    <reaction evidence="1">
        <text>coproporphyrinogen III + 3 O2 = coproporphyrin III + 3 H2O2</text>
        <dbReference type="Rhea" id="RHEA:43436"/>
        <dbReference type="ChEBI" id="CHEBI:15379"/>
        <dbReference type="ChEBI" id="CHEBI:16240"/>
        <dbReference type="ChEBI" id="CHEBI:57309"/>
        <dbReference type="ChEBI" id="CHEBI:131725"/>
        <dbReference type="EC" id="1.3.3.15"/>
    </reaction>
    <physiologicalReaction direction="left-to-right" evidence="1">
        <dbReference type="Rhea" id="RHEA:43437"/>
    </physiologicalReaction>
</comment>
<dbReference type="InterPro" id="IPR036188">
    <property type="entry name" value="FAD/NAD-bd_sf"/>
</dbReference>
<comment type="cofactor">
    <cofactor evidence="2 11">
        <name>FAD</name>
        <dbReference type="ChEBI" id="CHEBI:57692"/>
    </cofactor>
</comment>
<evidence type="ECO:0000313" key="15">
    <source>
        <dbReference type="Proteomes" id="UP000075683"/>
    </source>
</evidence>
<dbReference type="AlphaFoldDB" id="A0A150LYB0"/>
<evidence type="ECO:0000256" key="3">
    <source>
        <dbReference type="ARBA" id="ARBA00004744"/>
    </source>
</evidence>
<dbReference type="NCBIfam" id="TIGR00562">
    <property type="entry name" value="proto_IX_ox"/>
    <property type="match status" value="1"/>
</dbReference>
<dbReference type="GO" id="GO:0005737">
    <property type="term" value="C:cytoplasm"/>
    <property type="evidence" value="ECO:0007669"/>
    <property type="project" value="UniProtKB-SubCell"/>
</dbReference>
<keyword evidence="7 11" id="KW-0285">Flavoprotein</keyword>
<feature type="domain" description="Amine oxidase" evidence="13">
    <location>
        <begin position="40"/>
        <end position="493"/>
    </location>
</feature>
<dbReference type="EC" id="1.3.3.15" evidence="5 11"/>
<evidence type="ECO:0000256" key="11">
    <source>
        <dbReference type="RuleBase" id="RU364052"/>
    </source>
</evidence>
<dbReference type="Proteomes" id="UP000075683">
    <property type="component" value="Unassembled WGS sequence"/>
</dbReference>
<dbReference type="NCBIfam" id="NF008845">
    <property type="entry name" value="PRK11883.1-5"/>
    <property type="match status" value="1"/>
</dbReference>
<evidence type="ECO:0000256" key="9">
    <source>
        <dbReference type="ARBA" id="ARBA00023002"/>
    </source>
</evidence>
<evidence type="ECO:0000256" key="10">
    <source>
        <dbReference type="ARBA" id="ARBA00023133"/>
    </source>
</evidence>
<evidence type="ECO:0000256" key="5">
    <source>
        <dbReference type="ARBA" id="ARBA00012402"/>
    </source>
</evidence>
<dbReference type="InterPro" id="IPR004572">
    <property type="entry name" value="Protoporphyrinogen_oxidase"/>
</dbReference>
<organism evidence="14 15">
    <name type="scientific">Caldibacillus debilis</name>
    <dbReference type="NCBI Taxonomy" id="301148"/>
    <lineage>
        <taxon>Bacteria</taxon>
        <taxon>Bacillati</taxon>
        <taxon>Bacillota</taxon>
        <taxon>Bacilli</taxon>
        <taxon>Bacillales</taxon>
        <taxon>Bacillaceae</taxon>
        <taxon>Caldibacillus</taxon>
    </lineage>
</organism>